<comment type="caution">
    <text evidence="2">The sequence shown here is derived from an EMBL/GenBank/DDBJ whole genome shotgun (WGS) entry which is preliminary data.</text>
</comment>
<evidence type="ECO:0000313" key="2">
    <source>
        <dbReference type="EMBL" id="CAJ1967841.1"/>
    </source>
</evidence>
<dbReference type="PANTHER" id="PTHR10174:SF208">
    <property type="entry name" value="CRAL-TRIO DOMAIN-CONTAINING PROTEIN DDB_G0278031"/>
    <property type="match status" value="1"/>
</dbReference>
<sequence>MLKLTLKTRRSGHHASEASSIDTSFASSDDLMLARPESFNVKNHFSPKELECIEQLSAACFSENRHVSNELIIRYAVYHNFNYGKAKDAIDKGYTYSYLYLELEGELLRYVMNSMVCFPLSGLKSRKTGSEVFYFHPSRYIPTSRNNHLLLDNMCYVLNDMSRTIDQCRNGVVMIVNMEGYSMKNFHNDTQMKMTRITEGHVVPTRIVDILIVNPPKFFKRLWKVVKPAFSKTYKKRIHIISNDKLGNYLMDGFEEYLPDEFMGWRSTQEMAIDYCDLKQYEERQQSPLSSSSS</sequence>
<reference evidence="2" key="1">
    <citation type="submission" date="2023-08" db="EMBL/GenBank/DDBJ databases">
        <authorList>
            <person name="Audoor S."/>
            <person name="Bilcke G."/>
        </authorList>
    </citation>
    <scope>NUCLEOTIDE SEQUENCE</scope>
</reference>
<dbReference type="Proteomes" id="UP001295423">
    <property type="component" value="Unassembled WGS sequence"/>
</dbReference>
<dbReference type="GO" id="GO:1902936">
    <property type="term" value="F:phosphatidylinositol bisphosphate binding"/>
    <property type="evidence" value="ECO:0007669"/>
    <property type="project" value="TreeGrafter"/>
</dbReference>
<dbReference type="SUPFAM" id="SSF52087">
    <property type="entry name" value="CRAL/TRIO domain"/>
    <property type="match status" value="1"/>
</dbReference>
<evidence type="ECO:0000259" key="1">
    <source>
        <dbReference type="PROSITE" id="PS50191"/>
    </source>
</evidence>
<dbReference type="InterPro" id="IPR001251">
    <property type="entry name" value="CRAL-TRIO_dom"/>
</dbReference>
<dbReference type="Gene3D" id="3.40.525.10">
    <property type="entry name" value="CRAL-TRIO lipid binding domain"/>
    <property type="match status" value="1"/>
</dbReference>
<dbReference type="InterPro" id="IPR036865">
    <property type="entry name" value="CRAL-TRIO_dom_sf"/>
</dbReference>
<dbReference type="GO" id="GO:0016020">
    <property type="term" value="C:membrane"/>
    <property type="evidence" value="ECO:0007669"/>
    <property type="project" value="TreeGrafter"/>
</dbReference>
<proteinExistence type="predicted"/>
<evidence type="ECO:0000313" key="3">
    <source>
        <dbReference type="Proteomes" id="UP001295423"/>
    </source>
</evidence>
<protein>
    <recommendedName>
        <fullName evidence="1">CRAL-TRIO domain-containing protein</fullName>
    </recommendedName>
</protein>
<dbReference type="AlphaFoldDB" id="A0AAD2PXT2"/>
<keyword evidence="3" id="KW-1185">Reference proteome</keyword>
<dbReference type="PANTHER" id="PTHR10174">
    <property type="entry name" value="ALPHA-TOCOPHEROL TRANSFER PROTEIN-RELATED"/>
    <property type="match status" value="1"/>
</dbReference>
<dbReference type="CDD" id="cd00170">
    <property type="entry name" value="SEC14"/>
    <property type="match status" value="1"/>
</dbReference>
<dbReference type="PROSITE" id="PS50191">
    <property type="entry name" value="CRAL_TRIO"/>
    <property type="match status" value="1"/>
</dbReference>
<gene>
    <name evidence="2" type="ORF">CYCCA115_LOCUS22962</name>
</gene>
<dbReference type="Pfam" id="PF00650">
    <property type="entry name" value="CRAL_TRIO"/>
    <property type="match status" value="1"/>
</dbReference>
<feature type="domain" description="CRAL-TRIO" evidence="1">
    <location>
        <begin position="120"/>
        <end position="270"/>
    </location>
</feature>
<dbReference type="SMART" id="SM00516">
    <property type="entry name" value="SEC14"/>
    <property type="match status" value="1"/>
</dbReference>
<accession>A0AAD2PXT2</accession>
<dbReference type="EMBL" id="CAKOGP040002347">
    <property type="protein sequence ID" value="CAJ1967841.1"/>
    <property type="molecule type" value="Genomic_DNA"/>
</dbReference>
<organism evidence="2 3">
    <name type="scientific">Cylindrotheca closterium</name>
    <dbReference type="NCBI Taxonomy" id="2856"/>
    <lineage>
        <taxon>Eukaryota</taxon>
        <taxon>Sar</taxon>
        <taxon>Stramenopiles</taxon>
        <taxon>Ochrophyta</taxon>
        <taxon>Bacillariophyta</taxon>
        <taxon>Bacillariophyceae</taxon>
        <taxon>Bacillariophycidae</taxon>
        <taxon>Bacillariales</taxon>
        <taxon>Bacillariaceae</taxon>
        <taxon>Cylindrotheca</taxon>
    </lineage>
</organism>
<name>A0AAD2PXT2_9STRA</name>